<proteinExistence type="predicted"/>
<reference evidence="1" key="2">
    <citation type="journal article" date="2015" name="Data Brief">
        <title>Shoot transcriptome of the giant reed, Arundo donax.</title>
        <authorList>
            <person name="Barrero R.A."/>
            <person name="Guerrero F.D."/>
            <person name="Moolhuijzen P."/>
            <person name="Goolsby J.A."/>
            <person name="Tidwell J."/>
            <person name="Bellgard S.E."/>
            <person name="Bellgard M.I."/>
        </authorList>
    </citation>
    <scope>NUCLEOTIDE SEQUENCE</scope>
    <source>
        <tissue evidence="1">Shoot tissue taken approximately 20 cm above the soil surface</tissue>
    </source>
</reference>
<reference evidence="1" key="1">
    <citation type="submission" date="2014-09" db="EMBL/GenBank/DDBJ databases">
        <authorList>
            <person name="Magalhaes I.L.F."/>
            <person name="Oliveira U."/>
            <person name="Santos F.R."/>
            <person name="Vidigal T.H.D.A."/>
            <person name="Brescovit A.D."/>
            <person name="Santos A.J."/>
        </authorList>
    </citation>
    <scope>NUCLEOTIDE SEQUENCE</scope>
    <source>
        <tissue evidence="1">Shoot tissue taken approximately 20 cm above the soil surface</tissue>
    </source>
</reference>
<organism evidence="1">
    <name type="scientific">Arundo donax</name>
    <name type="common">Giant reed</name>
    <name type="synonym">Donax arundinaceus</name>
    <dbReference type="NCBI Taxonomy" id="35708"/>
    <lineage>
        <taxon>Eukaryota</taxon>
        <taxon>Viridiplantae</taxon>
        <taxon>Streptophyta</taxon>
        <taxon>Embryophyta</taxon>
        <taxon>Tracheophyta</taxon>
        <taxon>Spermatophyta</taxon>
        <taxon>Magnoliopsida</taxon>
        <taxon>Liliopsida</taxon>
        <taxon>Poales</taxon>
        <taxon>Poaceae</taxon>
        <taxon>PACMAD clade</taxon>
        <taxon>Arundinoideae</taxon>
        <taxon>Arundineae</taxon>
        <taxon>Arundo</taxon>
    </lineage>
</organism>
<evidence type="ECO:0000313" key="1">
    <source>
        <dbReference type="EMBL" id="JAD35829.1"/>
    </source>
</evidence>
<protein>
    <submittedName>
        <fullName evidence="1">Uncharacterized protein</fullName>
    </submittedName>
</protein>
<dbReference type="AlphaFoldDB" id="A0A0A8Z8S5"/>
<name>A0A0A8Z8S5_ARUDO</name>
<accession>A0A0A8Z8S5</accession>
<sequence length="70" mass="8112">MLLQYLLLQRTWLTEQGKSVRNLMRLLRILMTSVCLAPMGSAQSILIYIHSVWHTSLAVLSRALSEENRR</sequence>
<dbReference type="EMBL" id="GBRH01262066">
    <property type="protein sequence ID" value="JAD35829.1"/>
    <property type="molecule type" value="Transcribed_RNA"/>
</dbReference>